<keyword evidence="5" id="KW-1185">Reference proteome</keyword>
<gene>
    <name evidence="4" type="ORF">B0I35DRAFT_477359</name>
</gene>
<dbReference type="SUPFAM" id="SSF52540">
    <property type="entry name" value="P-loop containing nucleoside triphosphate hydrolases"/>
    <property type="match status" value="1"/>
</dbReference>
<dbReference type="OrthoDB" id="25896at2759"/>
<dbReference type="PRINTS" id="PR00449">
    <property type="entry name" value="RASTRNSFRMNG"/>
</dbReference>
<comment type="caution">
    <text evidence="4">The sequence shown here is derived from an EMBL/GenBank/DDBJ whole genome shotgun (WGS) entry which is preliminary data.</text>
</comment>
<dbReference type="GO" id="GO:0003924">
    <property type="term" value="F:GTPase activity"/>
    <property type="evidence" value="ECO:0007669"/>
    <property type="project" value="InterPro"/>
</dbReference>
<feature type="compositionally biased region" description="Polar residues" evidence="3">
    <location>
        <begin position="16"/>
        <end position="26"/>
    </location>
</feature>
<dbReference type="InterPro" id="IPR001806">
    <property type="entry name" value="Small_GTPase"/>
</dbReference>
<dbReference type="InterPro" id="IPR003578">
    <property type="entry name" value="Small_GTPase_Rho"/>
</dbReference>
<name>A0A8K0WSG8_9HYPO</name>
<protein>
    <submittedName>
        <fullName evidence="4">P-loop containing nucleoside triphosphate hydrolase protein</fullName>
    </submittedName>
</protein>
<dbReference type="Gene3D" id="3.40.50.300">
    <property type="entry name" value="P-loop containing nucleotide triphosphate hydrolases"/>
    <property type="match status" value="1"/>
</dbReference>
<dbReference type="PANTHER" id="PTHR24072">
    <property type="entry name" value="RHO FAMILY GTPASE"/>
    <property type="match status" value="1"/>
</dbReference>
<dbReference type="SMART" id="SM00174">
    <property type="entry name" value="RHO"/>
    <property type="match status" value="1"/>
</dbReference>
<evidence type="ECO:0000256" key="3">
    <source>
        <dbReference type="SAM" id="MobiDB-lite"/>
    </source>
</evidence>
<dbReference type="GO" id="GO:0005525">
    <property type="term" value="F:GTP binding"/>
    <property type="evidence" value="ECO:0007669"/>
    <property type="project" value="UniProtKB-KW"/>
</dbReference>
<evidence type="ECO:0000256" key="2">
    <source>
        <dbReference type="ARBA" id="ARBA00023134"/>
    </source>
</evidence>
<dbReference type="Proteomes" id="UP000813444">
    <property type="component" value="Unassembled WGS sequence"/>
</dbReference>
<dbReference type="AlphaFoldDB" id="A0A8K0WSG8"/>
<feature type="compositionally biased region" description="Basic and acidic residues" evidence="3">
    <location>
        <begin position="1"/>
        <end position="13"/>
    </location>
</feature>
<sequence>MRNDSDSEYESVRGTEPSSSVMTENRPTPGEDAVPQPLRIVHTEQRSGASRTSPDTPVFVIVKRGRPPTPKPPAENPPPVSPPAKGGRAVRMWRGLLIALGIRTSSIPPQLPKPRQELDLQFLFVGCKGVGQTSLLYRARYQQFPHDTSNVTDLRMVQRLSYQHWDAIFLCFDIRDKRSLQNVLTWWRDAYHGGFARDQAIHPYLSLIGLKKDLRDRCQSPEHRAGVLAQDMCFVYPTCCVATADGQRTAARVGGARYIEVSSKTGENLHVIYNEIPKAIATDLLHRRETENTWGPGTPVTPAAPRMVLD</sequence>
<feature type="region of interest" description="Disordered" evidence="3">
    <location>
        <begin position="1"/>
        <end position="87"/>
    </location>
</feature>
<keyword evidence="1" id="KW-0547">Nucleotide-binding</keyword>
<dbReference type="InterPro" id="IPR027417">
    <property type="entry name" value="P-loop_NTPase"/>
</dbReference>
<evidence type="ECO:0000256" key="1">
    <source>
        <dbReference type="ARBA" id="ARBA00022741"/>
    </source>
</evidence>
<evidence type="ECO:0000313" key="4">
    <source>
        <dbReference type="EMBL" id="KAH7320812.1"/>
    </source>
</evidence>
<dbReference type="GO" id="GO:0007264">
    <property type="term" value="P:small GTPase-mediated signal transduction"/>
    <property type="evidence" value="ECO:0007669"/>
    <property type="project" value="InterPro"/>
</dbReference>
<accession>A0A8K0WSG8</accession>
<feature type="compositionally biased region" description="Polar residues" evidence="3">
    <location>
        <begin position="46"/>
        <end position="55"/>
    </location>
</feature>
<keyword evidence="4" id="KW-0378">Hydrolase</keyword>
<organism evidence="4 5">
    <name type="scientific">Stachybotrys elegans</name>
    <dbReference type="NCBI Taxonomy" id="80388"/>
    <lineage>
        <taxon>Eukaryota</taxon>
        <taxon>Fungi</taxon>
        <taxon>Dikarya</taxon>
        <taxon>Ascomycota</taxon>
        <taxon>Pezizomycotina</taxon>
        <taxon>Sordariomycetes</taxon>
        <taxon>Hypocreomycetidae</taxon>
        <taxon>Hypocreales</taxon>
        <taxon>Stachybotryaceae</taxon>
        <taxon>Stachybotrys</taxon>
    </lineage>
</organism>
<feature type="region of interest" description="Disordered" evidence="3">
    <location>
        <begin position="290"/>
        <end position="310"/>
    </location>
</feature>
<evidence type="ECO:0000313" key="5">
    <source>
        <dbReference type="Proteomes" id="UP000813444"/>
    </source>
</evidence>
<dbReference type="EMBL" id="JAGPNK010000005">
    <property type="protein sequence ID" value="KAH7320812.1"/>
    <property type="molecule type" value="Genomic_DNA"/>
</dbReference>
<dbReference type="Pfam" id="PF00071">
    <property type="entry name" value="Ras"/>
    <property type="match status" value="1"/>
</dbReference>
<keyword evidence="2" id="KW-0342">GTP-binding</keyword>
<reference evidence="4" key="1">
    <citation type="journal article" date="2021" name="Nat. Commun.">
        <title>Genetic determinants of endophytism in the Arabidopsis root mycobiome.</title>
        <authorList>
            <person name="Mesny F."/>
            <person name="Miyauchi S."/>
            <person name="Thiergart T."/>
            <person name="Pickel B."/>
            <person name="Atanasova L."/>
            <person name="Karlsson M."/>
            <person name="Huettel B."/>
            <person name="Barry K.W."/>
            <person name="Haridas S."/>
            <person name="Chen C."/>
            <person name="Bauer D."/>
            <person name="Andreopoulos W."/>
            <person name="Pangilinan J."/>
            <person name="LaButti K."/>
            <person name="Riley R."/>
            <person name="Lipzen A."/>
            <person name="Clum A."/>
            <person name="Drula E."/>
            <person name="Henrissat B."/>
            <person name="Kohler A."/>
            <person name="Grigoriev I.V."/>
            <person name="Martin F.M."/>
            <person name="Hacquard S."/>
        </authorList>
    </citation>
    <scope>NUCLEOTIDE SEQUENCE</scope>
    <source>
        <strain evidence="4">MPI-CAGE-CH-0235</strain>
    </source>
</reference>
<feature type="compositionally biased region" description="Pro residues" evidence="3">
    <location>
        <begin position="67"/>
        <end position="82"/>
    </location>
</feature>
<dbReference type="SMART" id="SM00175">
    <property type="entry name" value="RAB"/>
    <property type="match status" value="1"/>
</dbReference>
<proteinExistence type="predicted"/>